<sequence length="298" mass="33346">MSTIRFLRTFLAVARYGSFSEAAERVALTQAAVSFQMRALEEELGRELFDRSGRLAILNAAGRELLPEVKHLLDLYDRMRLPRRPGPGELAGSVAFGAIVSCMGPLSKVVSRMKQEHDGLDVRLFTGKSGELAEKVESGDLDAALVVESGRRMASTRWTPLYEEPLVVLAPRAAPGGTVHEVLERNPFLRFDRTQRTGLQIDRVLRRLNVHVHDFLELNAIETVVELVRQEVGVSLLPLLMSAQWRTAPDLRVLPLPHDIGPVARAVGMIERREHARQHLTESIFQRYARLFDASVTA</sequence>
<evidence type="ECO:0000313" key="7">
    <source>
        <dbReference type="Proteomes" id="UP000194139"/>
    </source>
</evidence>
<dbReference type="RefSeq" id="WP_086072249.1">
    <property type="nucleotide sequence ID" value="NZ_CP021109.1"/>
</dbReference>
<keyword evidence="7" id="KW-1185">Reference proteome</keyword>
<dbReference type="PANTHER" id="PTHR30419">
    <property type="entry name" value="HTH-TYPE TRANSCRIPTIONAL REGULATOR YBHD"/>
    <property type="match status" value="1"/>
</dbReference>
<reference evidence="6 7" key="1">
    <citation type="submission" date="2017-05" db="EMBL/GenBank/DDBJ databases">
        <title>Complete and WGS of Bordetella genogroups.</title>
        <authorList>
            <person name="Spilker T."/>
            <person name="LiPuma J."/>
        </authorList>
    </citation>
    <scope>NUCLEOTIDE SEQUENCE [LARGE SCALE GENOMIC DNA]</scope>
    <source>
        <strain evidence="6 7">AU17164</strain>
    </source>
</reference>
<dbReference type="GO" id="GO:0003700">
    <property type="term" value="F:DNA-binding transcription factor activity"/>
    <property type="evidence" value="ECO:0007669"/>
    <property type="project" value="InterPro"/>
</dbReference>
<evidence type="ECO:0000256" key="3">
    <source>
        <dbReference type="ARBA" id="ARBA00023125"/>
    </source>
</evidence>
<dbReference type="Proteomes" id="UP000194139">
    <property type="component" value="Chromosome"/>
</dbReference>
<dbReference type="Pfam" id="PF03466">
    <property type="entry name" value="LysR_substrate"/>
    <property type="match status" value="1"/>
</dbReference>
<dbReference type="Gene3D" id="3.40.190.10">
    <property type="entry name" value="Periplasmic binding protein-like II"/>
    <property type="match status" value="2"/>
</dbReference>
<dbReference type="PRINTS" id="PR00039">
    <property type="entry name" value="HTHLYSR"/>
</dbReference>
<dbReference type="GO" id="GO:0003677">
    <property type="term" value="F:DNA binding"/>
    <property type="evidence" value="ECO:0007669"/>
    <property type="project" value="UniProtKB-KW"/>
</dbReference>
<keyword evidence="2" id="KW-0805">Transcription regulation</keyword>
<accession>A0A1W6Z0U1</accession>
<name>A0A1W6Z0U1_9BORD</name>
<dbReference type="InterPro" id="IPR050950">
    <property type="entry name" value="HTH-type_LysR_regulators"/>
</dbReference>
<evidence type="ECO:0000256" key="1">
    <source>
        <dbReference type="ARBA" id="ARBA00009437"/>
    </source>
</evidence>
<dbReference type="GO" id="GO:0005829">
    <property type="term" value="C:cytosol"/>
    <property type="evidence" value="ECO:0007669"/>
    <property type="project" value="TreeGrafter"/>
</dbReference>
<gene>
    <name evidence="6" type="ORF">CAL13_09815</name>
</gene>
<feature type="domain" description="HTH lysR-type" evidence="5">
    <location>
        <begin position="1"/>
        <end position="59"/>
    </location>
</feature>
<dbReference type="Pfam" id="PF00126">
    <property type="entry name" value="HTH_1"/>
    <property type="match status" value="1"/>
</dbReference>
<dbReference type="FunFam" id="1.10.10.10:FF:000001">
    <property type="entry name" value="LysR family transcriptional regulator"/>
    <property type="match status" value="1"/>
</dbReference>
<dbReference type="SUPFAM" id="SSF53850">
    <property type="entry name" value="Periplasmic binding protein-like II"/>
    <property type="match status" value="1"/>
</dbReference>
<dbReference type="InterPro" id="IPR000847">
    <property type="entry name" value="LysR_HTH_N"/>
</dbReference>
<dbReference type="PROSITE" id="PS50931">
    <property type="entry name" value="HTH_LYSR"/>
    <property type="match status" value="1"/>
</dbReference>
<dbReference type="InterPro" id="IPR036388">
    <property type="entry name" value="WH-like_DNA-bd_sf"/>
</dbReference>
<dbReference type="InterPro" id="IPR036390">
    <property type="entry name" value="WH_DNA-bd_sf"/>
</dbReference>
<dbReference type="SUPFAM" id="SSF46785">
    <property type="entry name" value="Winged helix' DNA-binding domain"/>
    <property type="match status" value="1"/>
</dbReference>
<organism evidence="6 7">
    <name type="scientific">Bordetella genomosp. 9</name>
    <dbReference type="NCBI Taxonomy" id="1416803"/>
    <lineage>
        <taxon>Bacteria</taxon>
        <taxon>Pseudomonadati</taxon>
        <taxon>Pseudomonadota</taxon>
        <taxon>Betaproteobacteria</taxon>
        <taxon>Burkholderiales</taxon>
        <taxon>Alcaligenaceae</taxon>
        <taxon>Bordetella</taxon>
    </lineage>
</organism>
<keyword evidence="4" id="KW-0804">Transcription</keyword>
<keyword evidence="3" id="KW-0238">DNA-binding</keyword>
<dbReference type="Gene3D" id="1.10.10.10">
    <property type="entry name" value="Winged helix-like DNA-binding domain superfamily/Winged helix DNA-binding domain"/>
    <property type="match status" value="1"/>
</dbReference>
<protein>
    <submittedName>
        <fullName evidence="6">LysR family transcriptional regulator</fullName>
    </submittedName>
</protein>
<dbReference type="EMBL" id="CP021109">
    <property type="protein sequence ID" value="ARP86463.1"/>
    <property type="molecule type" value="Genomic_DNA"/>
</dbReference>
<dbReference type="AlphaFoldDB" id="A0A1W6Z0U1"/>
<dbReference type="InterPro" id="IPR005119">
    <property type="entry name" value="LysR_subst-bd"/>
</dbReference>
<comment type="similarity">
    <text evidence="1">Belongs to the LysR transcriptional regulatory family.</text>
</comment>
<evidence type="ECO:0000313" key="6">
    <source>
        <dbReference type="EMBL" id="ARP86463.1"/>
    </source>
</evidence>
<evidence type="ECO:0000259" key="5">
    <source>
        <dbReference type="PROSITE" id="PS50931"/>
    </source>
</evidence>
<evidence type="ECO:0000256" key="2">
    <source>
        <dbReference type="ARBA" id="ARBA00023015"/>
    </source>
</evidence>
<proteinExistence type="inferred from homology"/>
<evidence type="ECO:0000256" key="4">
    <source>
        <dbReference type="ARBA" id="ARBA00023163"/>
    </source>
</evidence>